<sequence>MLPCDDAGPLDVLDTCVRDTWAAALPATVVLVLLVASIPWPAALSQALGIVGAISDPFLTLREAEALESLDFDNGAPAVAVDDKAIITGWRQIVLVSIAVLQFLWSTAAAGWLLSVRNRDSSLTWQCACALIIAFSWLYTAACLILSSKRAKNAFPYDLFILFFVFLVGAMLKLGGVVFDHTVFGFEYPPAVNMLMLIANVVSVAGAIGILLATPIGYPSHEVDPKNIGVTVSPEDYVVLWRWLTFNWMSPLMNLGKYITLQQKDVWNLSPSMRARPVFTTFGTIIQSSLLRRLFVQSARDLLFDALLTFATILFNYAGPFFLKRILDAIGDKHATKESRGKAYVFAFLAFVCTVLKAQVEVLHLWFGRRASVRQRQALMAAIYDKALKRKDFSGVVKKDEPKEAPGVGNAKKSKVQAASDKKKKDKADDPKAGADIGKIVNLMSADTNRLSFVIGTLNNVYGAPFEIFVAIVFLYQLLGWSAFAGFSVTLIIWPVNTYLTRRRVRINKKHSNAIDKRMGVLNELIAAIKLVKFYGWEERWIGKVNEARADELKMLVAARFNSVFIGSIWTIAPVVVSVGSFYAYVMTGHDLTIGTAFTALALFNMVKDPVKGIPSTILQLTQASVALKRIEVYLNEDEVDGQVSSLKDRPVDSDGSEPVEGLGLDNATLTWNSITEAVKVSQSKKLTSVDADNEGTTVFPISDASQAEPTQDRLFELQNVTVMFPERKMTVIMGPTASGKTALLMALLGEMTLLKGKIIMSKDMSRVDEYGLTSSISYAAQTPWLRHQSIRDNILFGSPYDEERYAQVLECCALNPDLNILEDGDATEIGARGINLSGGQKARVALARAVYTRTKYVLLDDPLSAVDSHTARHLFDKLLTGPLLENRTVILVTHHVELVLPGTHYLVQMLDGRVDTQGSVEDLKAIGILDDLIHETDEETKKLQQDMAEEIAVEGSTKDDEGAQSASAVASEVLSAKKPKKLVKDEHREVGGVKWKVYNSYLRASSYWTWVIIATFTAILQFLTLGNKLWIRTWGNAYPSNSLSELKSYRSLYSSLPLSQTPLRDSAFAYVDWPDASAHPLFYVGIYAAIGFATALAINVAGITQFTGALRASRLLFGQLLRSVVRATFRFHDTTPQGRILNRFGQDIQTIDTGLAGSLQSVNSSMAGFFTSVITIIVVFPPLILPALLIGYVYRELATAYLRTGRDIRRMMANSRSPIYSDFGELLEGVVTVRAFSAESRFMGNLFMRLDVFTKFWYFFWMTNRWLLVNYDMLGGFSIFVTSLFSIYNLNSDAGLAGLCITSAMSFTTSIYWASRNWTALELDLNAVERIIEYLEIPQEQPAVVESNRVPAYWPSRSSPNPLLVLDNVEVKYAEDLPAVLQNVSLALKAGERVGLLGRTGSGKSTLAMSILRFVDPSSGRILIDGIDISTIGTYDLRSRLTFIPQDATLFSGTLRENLNPFGEYTDAECIDVLRRVGLIDPEVVTEPISDSETISTSGIVDVAQESSSQSLETRSTQTQVERDSNKPKITLDTKIAAGGLNMSQGQRQLIAMARALLRNSSIIILDEATSSIDFTTDAKIQKVIREGFTESLLLTIAHRLHTVIDYDRLIVLDEGKVVEFDTPWNLIHKDNGVFKDMCVKSGAYEELEKLSQANRR</sequence>
<dbReference type="InterPro" id="IPR003593">
    <property type="entry name" value="AAA+_ATPase"/>
</dbReference>
<dbReference type="SUPFAM" id="SSF52540">
    <property type="entry name" value="P-loop containing nucleoside triphosphate hydrolases"/>
    <property type="match status" value="2"/>
</dbReference>
<dbReference type="InterPro" id="IPR003439">
    <property type="entry name" value="ABC_transporter-like_ATP-bd"/>
</dbReference>
<feature type="region of interest" description="Disordered" evidence="9">
    <location>
        <begin position="1504"/>
        <end position="1527"/>
    </location>
</feature>
<evidence type="ECO:0000256" key="10">
    <source>
        <dbReference type="SAM" id="Phobius"/>
    </source>
</evidence>
<dbReference type="Gene3D" id="1.20.1560.10">
    <property type="entry name" value="ABC transporter type 1, transmembrane domain"/>
    <property type="match status" value="2"/>
</dbReference>
<dbReference type="EMBL" id="JAACJJ010000014">
    <property type="protein sequence ID" value="KAF5326726.1"/>
    <property type="molecule type" value="Genomic_DNA"/>
</dbReference>
<dbReference type="CDD" id="cd03250">
    <property type="entry name" value="ABCC_MRP_domain1"/>
    <property type="match status" value="1"/>
</dbReference>
<proteinExistence type="predicted"/>
<feature type="transmembrane region" description="Helical" evidence="10">
    <location>
        <begin position="481"/>
        <end position="500"/>
    </location>
</feature>
<evidence type="ECO:0000259" key="11">
    <source>
        <dbReference type="PROSITE" id="PS50893"/>
    </source>
</evidence>
<feature type="transmembrane region" description="Helical" evidence="10">
    <location>
        <begin position="1269"/>
        <end position="1289"/>
    </location>
</feature>
<dbReference type="CDD" id="cd18604">
    <property type="entry name" value="ABC_6TM_VMR1_D2_like"/>
    <property type="match status" value="1"/>
</dbReference>
<accession>A0A8H5F7N3</accession>
<feature type="transmembrane region" description="Helical" evidence="10">
    <location>
        <begin position="343"/>
        <end position="367"/>
    </location>
</feature>
<feature type="domain" description="ABC transmembrane type-1" evidence="12">
    <location>
        <begin position="1066"/>
        <end position="1324"/>
    </location>
</feature>
<feature type="transmembrane region" description="Helical" evidence="10">
    <location>
        <begin position="159"/>
        <end position="179"/>
    </location>
</feature>
<keyword evidence="4" id="KW-0677">Repeat</keyword>
<feature type="domain" description="ABC transporter" evidence="11">
    <location>
        <begin position="1365"/>
        <end position="1641"/>
    </location>
</feature>
<reference evidence="13 14" key="1">
    <citation type="journal article" date="2020" name="ISME J.">
        <title>Uncovering the hidden diversity of litter-decomposition mechanisms in mushroom-forming fungi.</title>
        <authorList>
            <person name="Floudas D."/>
            <person name="Bentzer J."/>
            <person name="Ahren D."/>
            <person name="Johansson T."/>
            <person name="Persson P."/>
            <person name="Tunlid A."/>
        </authorList>
    </citation>
    <scope>NUCLEOTIDE SEQUENCE [LARGE SCALE GENOMIC DNA]</scope>
    <source>
        <strain evidence="13 14">CBS 101986</strain>
    </source>
</reference>
<evidence type="ECO:0000256" key="9">
    <source>
        <dbReference type="SAM" id="MobiDB-lite"/>
    </source>
</evidence>
<dbReference type="InterPro" id="IPR036640">
    <property type="entry name" value="ABC1_TM_sf"/>
</dbReference>
<dbReference type="Pfam" id="PF00664">
    <property type="entry name" value="ABC_membrane"/>
    <property type="match status" value="2"/>
</dbReference>
<dbReference type="GO" id="GO:0016887">
    <property type="term" value="F:ATP hydrolysis activity"/>
    <property type="evidence" value="ECO:0007669"/>
    <property type="project" value="InterPro"/>
</dbReference>
<dbReference type="PROSITE" id="PS50893">
    <property type="entry name" value="ABC_TRANSPORTER_2"/>
    <property type="match status" value="2"/>
</dbReference>
<evidence type="ECO:0000313" key="13">
    <source>
        <dbReference type="EMBL" id="KAF5326726.1"/>
    </source>
</evidence>
<keyword evidence="8 10" id="KW-0472">Membrane</keyword>
<comment type="caution">
    <text evidence="13">The sequence shown here is derived from an EMBL/GenBank/DDBJ whole genome shotgun (WGS) entry which is preliminary data.</text>
</comment>
<feature type="transmembrane region" description="Helical" evidence="10">
    <location>
        <begin position="302"/>
        <end position="323"/>
    </location>
</feature>
<dbReference type="FunFam" id="3.40.50.300:FF:000973">
    <property type="entry name" value="Multidrug resistance-associated protein 4"/>
    <property type="match status" value="1"/>
</dbReference>
<feature type="compositionally biased region" description="Polar residues" evidence="9">
    <location>
        <begin position="1504"/>
        <end position="1521"/>
    </location>
</feature>
<feature type="transmembrane region" description="Helical" evidence="10">
    <location>
        <begin position="1008"/>
        <end position="1027"/>
    </location>
</feature>
<evidence type="ECO:0000256" key="7">
    <source>
        <dbReference type="ARBA" id="ARBA00022989"/>
    </source>
</evidence>
<dbReference type="CDD" id="cd03244">
    <property type="entry name" value="ABCC_MRP_domain2"/>
    <property type="match status" value="1"/>
</dbReference>
<keyword evidence="7 10" id="KW-1133">Transmembrane helix</keyword>
<dbReference type="PANTHER" id="PTHR24223">
    <property type="entry name" value="ATP-BINDING CASSETTE SUB-FAMILY C"/>
    <property type="match status" value="1"/>
</dbReference>
<evidence type="ECO:0000256" key="8">
    <source>
        <dbReference type="ARBA" id="ARBA00023136"/>
    </source>
</evidence>
<evidence type="ECO:0000256" key="6">
    <source>
        <dbReference type="ARBA" id="ARBA00022840"/>
    </source>
</evidence>
<evidence type="ECO:0000256" key="5">
    <source>
        <dbReference type="ARBA" id="ARBA00022741"/>
    </source>
</evidence>
<dbReference type="Gene3D" id="3.40.50.300">
    <property type="entry name" value="P-loop containing nucleotide triphosphate hydrolases"/>
    <property type="match status" value="2"/>
</dbReference>
<dbReference type="GO" id="GO:0016020">
    <property type="term" value="C:membrane"/>
    <property type="evidence" value="ECO:0007669"/>
    <property type="project" value="UniProtKB-SubCell"/>
</dbReference>
<dbReference type="PROSITE" id="PS00211">
    <property type="entry name" value="ABC_TRANSPORTER_1"/>
    <property type="match status" value="2"/>
</dbReference>
<feature type="transmembrane region" description="Helical" evidence="10">
    <location>
        <begin position="1082"/>
        <end position="1105"/>
    </location>
</feature>
<keyword evidence="6" id="KW-0067">ATP-binding</keyword>
<feature type="region of interest" description="Disordered" evidence="9">
    <location>
        <begin position="399"/>
        <end position="432"/>
    </location>
</feature>
<feature type="transmembrane region" description="Helical" evidence="10">
    <location>
        <begin position="20"/>
        <end position="40"/>
    </location>
</feature>
<feature type="domain" description="ABC transporter" evidence="11">
    <location>
        <begin position="700"/>
        <end position="937"/>
    </location>
</feature>
<feature type="transmembrane region" description="Helical" evidence="10">
    <location>
        <begin position="93"/>
        <end position="117"/>
    </location>
</feature>
<dbReference type="CDD" id="cd18596">
    <property type="entry name" value="ABC_6TM_VMR1_D1_like"/>
    <property type="match status" value="1"/>
</dbReference>
<feature type="transmembrane region" description="Helical" evidence="10">
    <location>
        <begin position="1170"/>
        <end position="1195"/>
    </location>
</feature>
<keyword evidence="3 10" id="KW-0812">Transmembrane</keyword>
<feature type="domain" description="ABC transmembrane type-1" evidence="12">
    <location>
        <begin position="306"/>
        <end position="623"/>
    </location>
</feature>
<dbReference type="GO" id="GO:0005524">
    <property type="term" value="F:ATP binding"/>
    <property type="evidence" value="ECO:0007669"/>
    <property type="project" value="UniProtKB-KW"/>
</dbReference>
<dbReference type="Proteomes" id="UP000567179">
    <property type="component" value="Unassembled WGS sequence"/>
</dbReference>
<keyword evidence="14" id="KW-1185">Reference proteome</keyword>
<feature type="transmembrane region" description="Helical" evidence="10">
    <location>
        <begin position="123"/>
        <end position="147"/>
    </location>
</feature>
<gene>
    <name evidence="13" type="ORF">D9619_003946</name>
</gene>
<dbReference type="SUPFAM" id="SSF90123">
    <property type="entry name" value="ABC transporter transmembrane region"/>
    <property type="match status" value="2"/>
</dbReference>
<dbReference type="InterPro" id="IPR027417">
    <property type="entry name" value="P-loop_NTPase"/>
</dbReference>
<comment type="subcellular location">
    <subcellularLocation>
        <location evidence="1">Membrane</location>
    </subcellularLocation>
</comment>
<keyword evidence="2" id="KW-0813">Transport</keyword>
<organism evidence="13 14">
    <name type="scientific">Psilocybe cf. subviscida</name>
    <dbReference type="NCBI Taxonomy" id="2480587"/>
    <lineage>
        <taxon>Eukaryota</taxon>
        <taxon>Fungi</taxon>
        <taxon>Dikarya</taxon>
        <taxon>Basidiomycota</taxon>
        <taxon>Agaricomycotina</taxon>
        <taxon>Agaricomycetes</taxon>
        <taxon>Agaricomycetidae</taxon>
        <taxon>Agaricales</taxon>
        <taxon>Agaricineae</taxon>
        <taxon>Strophariaceae</taxon>
        <taxon>Psilocybe</taxon>
    </lineage>
</organism>
<evidence type="ECO:0000256" key="2">
    <source>
        <dbReference type="ARBA" id="ARBA00022448"/>
    </source>
</evidence>
<feature type="transmembrane region" description="Helical" evidence="10">
    <location>
        <begin position="191"/>
        <end position="213"/>
    </location>
</feature>
<dbReference type="InterPro" id="IPR011527">
    <property type="entry name" value="ABC1_TM_dom"/>
</dbReference>
<dbReference type="PANTHER" id="PTHR24223:SF415">
    <property type="entry name" value="FI20190P1"/>
    <property type="match status" value="1"/>
</dbReference>
<dbReference type="Pfam" id="PF00005">
    <property type="entry name" value="ABC_tran"/>
    <property type="match status" value="2"/>
</dbReference>
<evidence type="ECO:0000256" key="4">
    <source>
        <dbReference type="ARBA" id="ARBA00022737"/>
    </source>
</evidence>
<protein>
    <submittedName>
        <fullName evidence="13">Uncharacterized protein</fullName>
    </submittedName>
</protein>
<dbReference type="OrthoDB" id="6500128at2759"/>
<keyword evidence="5" id="KW-0547">Nucleotide-binding</keyword>
<evidence type="ECO:0000256" key="3">
    <source>
        <dbReference type="ARBA" id="ARBA00022692"/>
    </source>
</evidence>
<evidence type="ECO:0000259" key="12">
    <source>
        <dbReference type="PROSITE" id="PS50929"/>
    </source>
</evidence>
<dbReference type="SMART" id="SM00382">
    <property type="entry name" value="AAA"/>
    <property type="match status" value="2"/>
</dbReference>
<evidence type="ECO:0000313" key="14">
    <source>
        <dbReference type="Proteomes" id="UP000567179"/>
    </source>
</evidence>
<evidence type="ECO:0000256" key="1">
    <source>
        <dbReference type="ARBA" id="ARBA00004370"/>
    </source>
</evidence>
<dbReference type="PROSITE" id="PS50929">
    <property type="entry name" value="ABC_TM1F"/>
    <property type="match status" value="2"/>
</dbReference>
<feature type="transmembrane region" description="Helical" evidence="10">
    <location>
        <begin position="453"/>
        <end position="475"/>
    </location>
</feature>
<feature type="compositionally biased region" description="Basic and acidic residues" evidence="9">
    <location>
        <begin position="420"/>
        <end position="432"/>
    </location>
</feature>
<name>A0A8H5F7N3_9AGAR</name>
<dbReference type="InterPro" id="IPR050173">
    <property type="entry name" value="ABC_transporter_C-like"/>
</dbReference>
<dbReference type="InterPro" id="IPR017871">
    <property type="entry name" value="ABC_transporter-like_CS"/>
</dbReference>
<dbReference type="GO" id="GO:0140359">
    <property type="term" value="F:ABC-type transporter activity"/>
    <property type="evidence" value="ECO:0007669"/>
    <property type="project" value="InterPro"/>
</dbReference>
<feature type="transmembrane region" description="Helical" evidence="10">
    <location>
        <begin position="564"/>
        <end position="586"/>
    </location>
</feature>